<name>A0A928Z8N7_9CYAN</name>
<keyword evidence="2" id="KW-1185">Reference proteome</keyword>
<evidence type="ECO:0000313" key="1">
    <source>
        <dbReference type="EMBL" id="MBE9042682.1"/>
    </source>
</evidence>
<organism evidence="1 2">
    <name type="scientific">Zarconia navalis LEGE 11467</name>
    <dbReference type="NCBI Taxonomy" id="1828826"/>
    <lineage>
        <taxon>Bacteria</taxon>
        <taxon>Bacillati</taxon>
        <taxon>Cyanobacteriota</taxon>
        <taxon>Cyanophyceae</taxon>
        <taxon>Oscillatoriophycideae</taxon>
        <taxon>Oscillatoriales</taxon>
        <taxon>Oscillatoriales incertae sedis</taxon>
        <taxon>Zarconia</taxon>
        <taxon>Zarconia navalis</taxon>
    </lineage>
</organism>
<protein>
    <submittedName>
        <fullName evidence="1">Uncharacterized protein</fullName>
    </submittedName>
</protein>
<sequence>MQRLKPQIQKTWVVGLFVLSLFGCGDRTFPMPKSWKTYENPRFSFELPYPGDWTSARVPSNLDGRTFYHPQNPEVRVTGWGGYLLRTGESGNISEVTPANFTTDQGVRGKLTVEVASEVTLVRLTLIDEAAIYHFEGRSPSGEFADYYRLFYDMASQYRIGETVGEVGKIDRGRSEF</sequence>
<dbReference type="RefSeq" id="WP_264322833.1">
    <property type="nucleotide sequence ID" value="NZ_JADEXN010000410.1"/>
</dbReference>
<dbReference type="EMBL" id="JADEXN010000410">
    <property type="protein sequence ID" value="MBE9042682.1"/>
    <property type="molecule type" value="Genomic_DNA"/>
</dbReference>
<reference evidence="1" key="1">
    <citation type="submission" date="2020-10" db="EMBL/GenBank/DDBJ databases">
        <authorList>
            <person name="Castelo-Branco R."/>
            <person name="Eusebio N."/>
            <person name="Adriana R."/>
            <person name="Vieira A."/>
            <person name="Brugerolle De Fraissinette N."/>
            <person name="Rezende De Castro R."/>
            <person name="Schneider M.P."/>
            <person name="Vasconcelos V."/>
            <person name="Leao P.N."/>
        </authorList>
    </citation>
    <scope>NUCLEOTIDE SEQUENCE</scope>
    <source>
        <strain evidence="1">LEGE 11467</strain>
    </source>
</reference>
<proteinExistence type="predicted"/>
<dbReference type="Proteomes" id="UP000621799">
    <property type="component" value="Unassembled WGS sequence"/>
</dbReference>
<gene>
    <name evidence="1" type="ORF">IQ235_18130</name>
</gene>
<dbReference type="AlphaFoldDB" id="A0A928Z8N7"/>
<evidence type="ECO:0000313" key="2">
    <source>
        <dbReference type="Proteomes" id="UP000621799"/>
    </source>
</evidence>
<comment type="caution">
    <text evidence="1">The sequence shown here is derived from an EMBL/GenBank/DDBJ whole genome shotgun (WGS) entry which is preliminary data.</text>
</comment>
<accession>A0A928Z8N7</accession>
<dbReference type="PROSITE" id="PS51257">
    <property type="entry name" value="PROKAR_LIPOPROTEIN"/>
    <property type="match status" value="1"/>
</dbReference>